<keyword evidence="1" id="KW-0812">Transmembrane</keyword>
<dbReference type="SUPFAM" id="SSF88659">
    <property type="entry name" value="Sigma3 and sigma4 domains of RNA polymerase sigma factors"/>
    <property type="match status" value="1"/>
</dbReference>
<keyword evidence="1" id="KW-0472">Membrane</keyword>
<evidence type="ECO:0000313" key="4">
    <source>
        <dbReference type="Proteomes" id="UP000319004"/>
    </source>
</evidence>
<feature type="domain" description="RNA polymerase sigma factor 70 region 4 type 2" evidence="2">
    <location>
        <begin position="50"/>
        <end position="98"/>
    </location>
</feature>
<evidence type="ECO:0000313" key="3">
    <source>
        <dbReference type="EMBL" id="QDV47955.1"/>
    </source>
</evidence>
<dbReference type="GO" id="GO:0003677">
    <property type="term" value="F:DNA binding"/>
    <property type="evidence" value="ECO:0007669"/>
    <property type="project" value="InterPro"/>
</dbReference>
<dbReference type="GO" id="GO:0006352">
    <property type="term" value="P:DNA-templated transcription initiation"/>
    <property type="evidence" value="ECO:0007669"/>
    <property type="project" value="InterPro"/>
</dbReference>
<dbReference type="InterPro" id="IPR013324">
    <property type="entry name" value="RNA_pol_sigma_r3/r4-like"/>
</dbReference>
<reference evidence="3 4" key="1">
    <citation type="submission" date="2019-03" db="EMBL/GenBank/DDBJ databases">
        <title>Deep-cultivation of Planctomycetes and their phenomic and genomic characterization uncovers novel biology.</title>
        <authorList>
            <person name="Wiegand S."/>
            <person name="Jogler M."/>
            <person name="Boedeker C."/>
            <person name="Pinto D."/>
            <person name="Vollmers J."/>
            <person name="Rivas-Marin E."/>
            <person name="Kohn T."/>
            <person name="Peeters S.H."/>
            <person name="Heuer A."/>
            <person name="Rast P."/>
            <person name="Oberbeckmann S."/>
            <person name="Bunk B."/>
            <person name="Jeske O."/>
            <person name="Meyerdierks A."/>
            <person name="Storesund J.E."/>
            <person name="Kallscheuer N."/>
            <person name="Luecker S."/>
            <person name="Lage O.M."/>
            <person name="Pohl T."/>
            <person name="Merkel B.J."/>
            <person name="Hornburger P."/>
            <person name="Mueller R.-W."/>
            <person name="Bruemmer F."/>
            <person name="Labrenz M."/>
            <person name="Spormann A.M."/>
            <person name="Op den Camp H."/>
            <person name="Overmann J."/>
            <person name="Amann R."/>
            <person name="Jetten M.S.M."/>
            <person name="Mascher T."/>
            <person name="Medema M.H."/>
            <person name="Devos D.P."/>
            <person name="Kaster A.-K."/>
            <person name="Ovreas L."/>
            <person name="Rohde M."/>
            <person name="Galperin M.Y."/>
            <person name="Jogler C."/>
        </authorList>
    </citation>
    <scope>NUCLEOTIDE SEQUENCE [LARGE SCALE GENOMIC DNA]</scope>
    <source>
        <strain evidence="3 4">Enr13</strain>
    </source>
</reference>
<dbReference type="InterPro" id="IPR036388">
    <property type="entry name" value="WH-like_DNA-bd_sf"/>
</dbReference>
<dbReference type="Pfam" id="PF08281">
    <property type="entry name" value="Sigma70_r4_2"/>
    <property type="match status" value="1"/>
</dbReference>
<organism evidence="3 4">
    <name type="scientific">Stieleria neptunia</name>
    <dbReference type="NCBI Taxonomy" id="2527979"/>
    <lineage>
        <taxon>Bacteria</taxon>
        <taxon>Pseudomonadati</taxon>
        <taxon>Planctomycetota</taxon>
        <taxon>Planctomycetia</taxon>
        <taxon>Pirellulales</taxon>
        <taxon>Pirellulaceae</taxon>
        <taxon>Stieleria</taxon>
    </lineage>
</organism>
<dbReference type="Gene3D" id="1.10.10.10">
    <property type="entry name" value="Winged helix-like DNA-binding domain superfamily/Winged helix DNA-binding domain"/>
    <property type="match status" value="1"/>
</dbReference>
<accession>A0A518I4B8</accession>
<dbReference type="EMBL" id="CP037423">
    <property type="protein sequence ID" value="QDV47955.1"/>
    <property type="molecule type" value="Genomic_DNA"/>
</dbReference>
<proteinExistence type="predicted"/>
<evidence type="ECO:0000256" key="1">
    <source>
        <dbReference type="SAM" id="Phobius"/>
    </source>
</evidence>
<dbReference type="KEGG" id="snep:Enr13x_78670"/>
<feature type="transmembrane region" description="Helical" evidence="1">
    <location>
        <begin position="68"/>
        <end position="87"/>
    </location>
</feature>
<keyword evidence="1" id="KW-1133">Transmembrane helix</keyword>
<name>A0A518I4B8_9BACT</name>
<sequence length="116" mass="13016">MLIDLARSFSGPHGLNRNHETHYGNKSLYENLAVHDAGTAGEITLEDWGEFHLLVGELKGEDRDMFDLLWYSGLSVEAVATMLGISVRSVQRRWRKARIEVAKAYRGQADVAGMLQ</sequence>
<dbReference type="GO" id="GO:0016987">
    <property type="term" value="F:sigma factor activity"/>
    <property type="evidence" value="ECO:0007669"/>
    <property type="project" value="InterPro"/>
</dbReference>
<gene>
    <name evidence="3" type="ORF">Enr13x_78670</name>
</gene>
<keyword evidence="4" id="KW-1185">Reference proteome</keyword>
<protein>
    <submittedName>
        <fullName evidence="3">RNA polymerase sigma factor</fullName>
    </submittedName>
</protein>
<dbReference type="AlphaFoldDB" id="A0A518I4B8"/>
<dbReference type="Proteomes" id="UP000319004">
    <property type="component" value="Chromosome"/>
</dbReference>
<evidence type="ECO:0000259" key="2">
    <source>
        <dbReference type="Pfam" id="PF08281"/>
    </source>
</evidence>
<dbReference type="InterPro" id="IPR013249">
    <property type="entry name" value="RNA_pol_sigma70_r4_t2"/>
</dbReference>